<dbReference type="PANTHER" id="PTHR31066">
    <property type="entry name" value="OS05G0427100 PROTEIN-RELATED"/>
    <property type="match status" value="1"/>
</dbReference>
<dbReference type="InterPro" id="IPR000270">
    <property type="entry name" value="PB1_dom"/>
</dbReference>
<accession>A0A6A6KCC0</accession>
<keyword evidence="3" id="KW-1185">Reference proteome</keyword>
<dbReference type="InterPro" id="IPR053198">
    <property type="entry name" value="Gynoecium_Dev_Regulator"/>
</dbReference>
<dbReference type="SMART" id="SM00666">
    <property type="entry name" value="PB1"/>
    <property type="match status" value="1"/>
</dbReference>
<sequence>MTRETPDSSGQHFYGDMTKVFSGNGAAEDRNVNNICVQTGPGYAAEVESRVYPDHISRCQWEYNSSGQNPCKYTAELNSGRVNMVSTTPHKYVVESPLSNHPYGTAVLESAISGKMKFLCSFWGRILPRPSDGKLRYVGGETRIISIRRNVTWDELAKKTFAICNLSHTIKCQLPGKDLDDTLFLFVQMKIYYKGL</sequence>
<feature type="domain" description="PB1" evidence="1">
    <location>
        <begin position="130"/>
        <end position="190"/>
    </location>
</feature>
<evidence type="ECO:0000313" key="2">
    <source>
        <dbReference type="EMBL" id="KAF2285618.1"/>
    </source>
</evidence>
<reference evidence="2 3" key="1">
    <citation type="journal article" date="2020" name="Mol. Plant">
        <title>The Chromosome-Based Rubber Tree Genome Provides New Insights into Spurge Genome Evolution and Rubber Biosynthesis.</title>
        <authorList>
            <person name="Liu J."/>
            <person name="Shi C."/>
            <person name="Shi C.C."/>
            <person name="Li W."/>
            <person name="Zhang Q.J."/>
            <person name="Zhang Y."/>
            <person name="Li K."/>
            <person name="Lu H.F."/>
            <person name="Shi C."/>
            <person name="Zhu S.T."/>
            <person name="Xiao Z.Y."/>
            <person name="Nan H."/>
            <person name="Yue Y."/>
            <person name="Zhu X.G."/>
            <person name="Wu Y."/>
            <person name="Hong X.N."/>
            <person name="Fan G.Y."/>
            <person name="Tong Y."/>
            <person name="Zhang D."/>
            <person name="Mao C.L."/>
            <person name="Liu Y.L."/>
            <person name="Hao S.J."/>
            <person name="Liu W.Q."/>
            <person name="Lv M.Q."/>
            <person name="Zhang H.B."/>
            <person name="Liu Y."/>
            <person name="Hu-Tang G.R."/>
            <person name="Wang J.P."/>
            <person name="Wang J.H."/>
            <person name="Sun Y.H."/>
            <person name="Ni S.B."/>
            <person name="Chen W.B."/>
            <person name="Zhang X.C."/>
            <person name="Jiao Y.N."/>
            <person name="Eichler E.E."/>
            <person name="Li G.H."/>
            <person name="Liu X."/>
            <person name="Gao L.Z."/>
        </authorList>
    </citation>
    <scope>NUCLEOTIDE SEQUENCE [LARGE SCALE GENOMIC DNA]</scope>
    <source>
        <strain evidence="3">cv. GT1</strain>
        <tissue evidence="2">Leaf</tissue>
    </source>
</reference>
<dbReference type="Proteomes" id="UP000467840">
    <property type="component" value="Chromosome 3"/>
</dbReference>
<proteinExistence type="predicted"/>
<dbReference type="AlphaFoldDB" id="A0A6A6KCC0"/>
<dbReference type="PANTHER" id="PTHR31066:SF97">
    <property type="entry name" value="OS03G0401100 PROTEIN"/>
    <property type="match status" value="1"/>
</dbReference>
<dbReference type="SUPFAM" id="SSF54277">
    <property type="entry name" value="CAD &amp; PB1 domains"/>
    <property type="match status" value="1"/>
</dbReference>
<evidence type="ECO:0000313" key="3">
    <source>
        <dbReference type="Proteomes" id="UP000467840"/>
    </source>
</evidence>
<comment type="caution">
    <text evidence="2">The sequence shown here is derived from an EMBL/GenBank/DDBJ whole genome shotgun (WGS) entry which is preliminary data.</text>
</comment>
<dbReference type="Pfam" id="PF00564">
    <property type="entry name" value="PB1"/>
    <property type="match status" value="1"/>
</dbReference>
<protein>
    <recommendedName>
        <fullName evidence="1">PB1 domain-containing protein</fullName>
    </recommendedName>
</protein>
<dbReference type="CDD" id="cd06410">
    <property type="entry name" value="PB1_UP2"/>
    <property type="match status" value="1"/>
</dbReference>
<name>A0A6A6KCC0_HEVBR</name>
<evidence type="ECO:0000259" key="1">
    <source>
        <dbReference type="SMART" id="SM00666"/>
    </source>
</evidence>
<organism evidence="2 3">
    <name type="scientific">Hevea brasiliensis</name>
    <name type="common">Para rubber tree</name>
    <name type="synonym">Siphonia brasiliensis</name>
    <dbReference type="NCBI Taxonomy" id="3981"/>
    <lineage>
        <taxon>Eukaryota</taxon>
        <taxon>Viridiplantae</taxon>
        <taxon>Streptophyta</taxon>
        <taxon>Embryophyta</taxon>
        <taxon>Tracheophyta</taxon>
        <taxon>Spermatophyta</taxon>
        <taxon>Magnoliopsida</taxon>
        <taxon>eudicotyledons</taxon>
        <taxon>Gunneridae</taxon>
        <taxon>Pentapetalae</taxon>
        <taxon>rosids</taxon>
        <taxon>fabids</taxon>
        <taxon>Malpighiales</taxon>
        <taxon>Euphorbiaceae</taxon>
        <taxon>Crotonoideae</taxon>
        <taxon>Micrandreae</taxon>
        <taxon>Hevea</taxon>
    </lineage>
</organism>
<gene>
    <name evidence="2" type="ORF">GH714_005854</name>
</gene>
<dbReference type="EMBL" id="JAAGAX010000017">
    <property type="protein sequence ID" value="KAF2285618.1"/>
    <property type="molecule type" value="Genomic_DNA"/>
</dbReference>